<proteinExistence type="predicted"/>
<dbReference type="Proteomes" id="UP000571128">
    <property type="component" value="Unassembled WGS sequence"/>
</dbReference>
<evidence type="ECO:0000313" key="1">
    <source>
        <dbReference type="EMBL" id="MBC1398684.1"/>
    </source>
</evidence>
<comment type="caution">
    <text evidence="1">The sequence shown here is derived from an EMBL/GenBank/DDBJ whole genome shotgun (WGS) entry which is preliminary data.</text>
</comment>
<dbReference type="RefSeq" id="WP_007546330.1">
    <property type="nucleotide sequence ID" value="NZ_JAARPY010000006.1"/>
</dbReference>
<name>A0A841YER3_9LIST</name>
<protein>
    <submittedName>
        <fullName evidence="1">Uncharacterized protein</fullName>
    </submittedName>
</protein>
<sequence length="174" mass="18796">MKKGFVKTVAVTSTLGLVFSIVIPSSISVKAAIKDEKIIQLSDKEKSDLNQAVDQFKKQNKGLGLSDLELAQKFIRENAQSQNSVQSRGVVGVGLKALRYVGYIFRIGGKGVSILIKPLSSSKAALVRKYSAKIAKACEKVEKATKAAFKAKLRELGVPADVAKNLTDIVFMLL</sequence>
<organism evidence="1 2">
    <name type="scientific">Listeria fleischmannii</name>
    <dbReference type="NCBI Taxonomy" id="1069827"/>
    <lineage>
        <taxon>Bacteria</taxon>
        <taxon>Bacillati</taxon>
        <taxon>Bacillota</taxon>
        <taxon>Bacilli</taxon>
        <taxon>Bacillales</taxon>
        <taxon>Listeriaceae</taxon>
        <taxon>Listeria</taxon>
    </lineage>
</organism>
<accession>A0A841YER3</accession>
<evidence type="ECO:0000313" key="2">
    <source>
        <dbReference type="Proteomes" id="UP000571128"/>
    </source>
</evidence>
<reference evidence="1 2" key="1">
    <citation type="submission" date="2020-03" db="EMBL/GenBank/DDBJ databases">
        <title>Soil Listeria distribution.</title>
        <authorList>
            <person name="Liao J."/>
            <person name="Wiedmann M."/>
        </authorList>
    </citation>
    <scope>NUCLEOTIDE SEQUENCE [LARGE SCALE GENOMIC DNA]</scope>
    <source>
        <strain evidence="1 2">FSL L7-1645</strain>
    </source>
</reference>
<dbReference type="AlphaFoldDB" id="A0A841YER3"/>
<gene>
    <name evidence="1" type="ORF">HB844_07380</name>
</gene>
<dbReference type="EMBL" id="JAARPY010000006">
    <property type="protein sequence ID" value="MBC1398684.1"/>
    <property type="molecule type" value="Genomic_DNA"/>
</dbReference>